<evidence type="ECO:0000256" key="1">
    <source>
        <dbReference type="SAM" id="MobiDB-lite"/>
    </source>
</evidence>
<comment type="caution">
    <text evidence="2">The sequence shown here is derived from an EMBL/GenBank/DDBJ whole genome shotgun (WGS) entry which is preliminary data.</text>
</comment>
<dbReference type="VEuPathDB" id="FungiDB:CIHG_10565"/>
<organism evidence="2 3">
    <name type="scientific">Coccidioides immitis H538.4</name>
    <dbReference type="NCBI Taxonomy" id="396776"/>
    <lineage>
        <taxon>Eukaryota</taxon>
        <taxon>Fungi</taxon>
        <taxon>Dikarya</taxon>
        <taxon>Ascomycota</taxon>
        <taxon>Pezizomycotina</taxon>
        <taxon>Eurotiomycetes</taxon>
        <taxon>Eurotiomycetidae</taxon>
        <taxon>Onygenales</taxon>
        <taxon>Onygenaceae</taxon>
        <taxon>Coccidioides</taxon>
    </lineage>
</organism>
<name>A0A0P6Q9X3_COCIT</name>
<sequence length="196" mass="21635">MNMTPLAVPGRPELDFNQSQEMQNALANLVQKRPAALKAKVKCSTLSSKNKDSETSFRQSSSAWGGRLCYLWWPSGMLQNDVDVTETCYRGTPMGHVISLGLAKMPWGNLKCGFDDGICQCGRGNQAVRHILLTCPAFNNLRRGVWKGERMDIKEKDARGKARDRGSPKPACGAGSQSILCTDVKLKEEEEEEGEI</sequence>
<evidence type="ECO:0000313" key="3">
    <source>
        <dbReference type="Proteomes" id="UP000054563"/>
    </source>
</evidence>
<gene>
    <name evidence="2" type="ORF">CIHG_10565</name>
</gene>
<accession>A0A0P6Q9X3</accession>
<feature type="region of interest" description="Disordered" evidence="1">
    <location>
        <begin position="156"/>
        <end position="176"/>
    </location>
</feature>
<feature type="compositionally biased region" description="Basic and acidic residues" evidence="1">
    <location>
        <begin position="156"/>
        <end position="167"/>
    </location>
</feature>
<protein>
    <submittedName>
        <fullName evidence="2">Uncharacterized protein</fullName>
    </submittedName>
</protein>
<reference evidence="2 3" key="1">
    <citation type="journal article" date="2010" name="Genome Res.">
        <title>Population genomic sequencing of Coccidioides fungi reveals recent hybridization and transposon control.</title>
        <authorList>
            <person name="Neafsey D.E."/>
            <person name="Barker B.M."/>
            <person name="Sharpton T.J."/>
            <person name="Stajich J.E."/>
            <person name="Park D.J."/>
            <person name="Whiston E."/>
            <person name="Hung C.-Y."/>
            <person name="McMahan C."/>
            <person name="White J."/>
            <person name="Sykes S."/>
            <person name="Heiman D."/>
            <person name="Young S."/>
            <person name="Zeng Q."/>
            <person name="Abouelleil A."/>
            <person name="Aftuck L."/>
            <person name="Bessette D."/>
            <person name="Brown A."/>
            <person name="FitzGerald M."/>
            <person name="Lui A."/>
            <person name="Macdonald J.P."/>
            <person name="Priest M."/>
            <person name="Orbach M.J."/>
            <person name="Galgiani J.N."/>
            <person name="Kirkland T.N."/>
            <person name="Cole G.T."/>
            <person name="Birren B.W."/>
            <person name="Henn M.R."/>
            <person name="Taylor J.W."/>
            <person name="Rounsley S.D."/>
        </authorList>
    </citation>
    <scope>NUCLEOTIDE SEQUENCE [LARGE SCALE GENOMIC DNA]</scope>
    <source>
        <strain evidence="2 3">H538.4</strain>
    </source>
</reference>
<dbReference type="EMBL" id="AASO01004077">
    <property type="protein sequence ID" value="KMU82171.1"/>
    <property type="molecule type" value="Genomic_DNA"/>
</dbReference>
<proteinExistence type="predicted"/>
<evidence type="ECO:0000313" key="2">
    <source>
        <dbReference type="EMBL" id="KMU82171.1"/>
    </source>
</evidence>
<dbReference type="AlphaFoldDB" id="A0A0P6Q9X3"/>
<dbReference type="Proteomes" id="UP000054563">
    <property type="component" value="Unassembled WGS sequence"/>
</dbReference>